<dbReference type="AlphaFoldDB" id="A0A6N4R1H1"/>
<organism evidence="1 2">
    <name type="scientific">Blastochloris viridis</name>
    <name type="common">Rhodopseudomonas viridis</name>
    <dbReference type="NCBI Taxonomy" id="1079"/>
    <lineage>
        <taxon>Bacteria</taxon>
        <taxon>Pseudomonadati</taxon>
        <taxon>Pseudomonadota</taxon>
        <taxon>Alphaproteobacteria</taxon>
        <taxon>Hyphomicrobiales</taxon>
        <taxon>Blastochloridaceae</taxon>
        <taxon>Blastochloris</taxon>
    </lineage>
</organism>
<reference evidence="1 2" key="1">
    <citation type="journal article" date="2017" name="Nat. Commun.">
        <title>In situ click chemistry generation of cyclooxygenase-2 inhibitors.</title>
        <authorList>
            <person name="Bhardwaj A."/>
            <person name="Kaur J."/>
            <person name="Wuest M."/>
            <person name="Wuest F."/>
        </authorList>
    </citation>
    <scope>NUCLEOTIDE SEQUENCE [LARGE SCALE GENOMIC DNA]</scope>
    <source>
        <strain evidence="1">S2_018_000_R2_106</strain>
    </source>
</reference>
<comment type="caution">
    <text evidence="1">The sequence shown here is derived from an EMBL/GenBank/DDBJ whole genome shotgun (WGS) entry which is preliminary data.</text>
</comment>
<sequence>MTSYQVTHIALSNGSRHEHITHLYAGGRWWPKQEVVQSINAGNQFYTEVNGRRAYLKVVDAIPPYVQTYADNTLTDTGSGYAVPGTARPCADHYHGSLAGEDEGDG</sequence>
<accession>A0A6N4R1H1</accession>
<protein>
    <submittedName>
        <fullName evidence="1">DUF3892 domain-containing protein</fullName>
    </submittedName>
</protein>
<dbReference type="EMBL" id="VAFM01000001">
    <property type="protein sequence ID" value="TKW61136.1"/>
    <property type="molecule type" value="Genomic_DNA"/>
</dbReference>
<evidence type="ECO:0000313" key="2">
    <source>
        <dbReference type="Proteomes" id="UP000320948"/>
    </source>
</evidence>
<gene>
    <name evidence="1" type="ORF">DI628_00465</name>
</gene>
<name>A0A6N4R1H1_BLAVI</name>
<proteinExistence type="predicted"/>
<evidence type="ECO:0000313" key="1">
    <source>
        <dbReference type="EMBL" id="TKW61136.1"/>
    </source>
</evidence>
<dbReference type="Proteomes" id="UP000320948">
    <property type="component" value="Unassembled WGS sequence"/>
</dbReference>